<dbReference type="Gene3D" id="3.40.50.150">
    <property type="entry name" value="Vaccinia Virus protein VP39"/>
    <property type="match status" value="1"/>
</dbReference>
<dbReference type="InterPro" id="IPR029063">
    <property type="entry name" value="SAM-dependent_MTases_sf"/>
</dbReference>
<evidence type="ECO:0000256" key="4">
    <source>
        <dbReference type="SAM" id="MobiDB-lite"/>
    </source>
</evidence>
<dbReference type="Pfam" id="PF13489">
    <property type="entry name" value="Methyltransf_23"/>
    <property type="match status" value="1"/>
</dbReference>
<accession>A0A2S5B1Z9</accession>
<sequence length="407" mass="44319">MTDDAGPPAASLSGSLARTSSSGPTAAAPRSTDAQAIQAASAPGSATVTTAVTTKRPRVKPRIVLDGTPDEILARNNRAASPAFVDKLLARAGTHWNKFYTNHANATPFFKDRHWTDREWPQLAQLAEVSEAQSADDNAAEGVQAERRRLAKGKGKAVLEVGCGTGAFIYPLLERYPQARYVAFDFAKKAVELTKNHPLHDPSKCHIFQHDLTLPLSALSEKLAAAPSEFGEPVREGGFDVVSCIFVLSALSPKQHMEALQTLISLLAPGGWLLFRDYAWHDAAQLRFHSLPSASYATEPSLLSPRTSSDVSEAPSAAKETADPPSVDPDLPFYRRGDNTLTYFFSSDEIARHVSDATAALNNSKGEGEVRVELEGAVEIVEREMENRKEGWGCTRRFVHGSWRRTR</sequence>
<gene>
    <name evidence="5" type="ORF">BMF94_6225</name>
</gene>
<keyword evidence="3" id="KW-0808">Transferase</keyword>
<evidence type="ECO:0000313" key="6">
    <source>
        <dbReference type="Proteomes" id="UP000237144"/>
    </source>
</evidence>
<feature type="compositionally biased region" description="Low complexity" evidence="4">
    <location>
        <begin position="9"/>
        <end position="23"/>
    </location>
</feature>
<name>A0A2S5B1Z9_9BASI</name>
<dbReference type="OrthoDB" id="417697at2759"/>
<reference evidence="5 6" key="1">
    <citation type="journal article" date="2018" name="Front. Microbiol.">
        <title>Prospects for Fungal Bioremediation of Acidic Radioactive Waste Sites: Characterization and Genome Sequence of Rhodotorula taiwanensis MD1149.</title>
        <authorList>
            <person name="Tkavc R."/>
            <person name="Matrosova V.Y."/>
            <person name="Grichenko O.E."/>
            <person name="Gostincar C."/>
            <person name="Volpe R.P."/>
            <person name="Klimenkova P."/>
            <person name="Gaidamakova E.K."/>
            <person name="Zhou C.E."/>
            <person name="Stewart B.J."/>
            <person name="Lyman M.G."/>
            <person name="Malfatti S.A."/>
            <person name="Rubinfeld B."/>
            <person name="Courtot M."/>
            <person name="Singh J."/>
            <person name="Dalgard C.L."/>
            <person name="Hamilton T."/>
            <person name="Frey K.G."/>
            <person name="Gunde-Cimerman N."/>
            <person name="Dugan L."/>
            <person name="Daly M.J."/>
        </authorList>
    </citation>
    <scope>NUCLEOTIDE SEQUENCE [LARGE SCALE GENOMIC DNA]</scope>
    <source>
        <strain evidence="5 6">MD1149</strain>
    </source>
</reference>
<keyword evidence="2" id="KW-0489">Methyltransferase</keyword>
<dbReference type="PANTHER" id="PTHR22809">
    <property type="entry name" value="METHYLTRANSFERASE-RELATED"/>
    <property type="match status" value="1"/>
</dbReference>
<organism evidence="5 6">
    <name type="scientific">Rhodotorula taiwanensis</name>
    <dbReference type="NCBI Taxonomy" id="741276"/>
    <lineage>
        <taxon>Eukaryota</taxon>
        <taxon>Fungi</taxon>
        <taxon>Dikarya</taxon>
        <taxon>Basidiomycota</taxon>
        <taxon>Pucciniomycotina</taxon>
        <taxon>Microbotryomycetes</taxon>
        <taxon>Sporidiobolales</taxon>
        <taxon>Sporidiobolaceae</taxon>
        <taxon>Rhodotorula</taxon>
    </lineage>
</organism>
<dbReference type="Proteomes" id="UP000237144">
    <property type="component" value="Unassembled WGS sequence"/>
</dbReference>
<dbReference type="EMBL" id="PJQD01000097">
    <property type="protein sequence ID" value="POY70813.1"/>
    <property type="molecule type" value="Genomic_DNA"/>
</dbReference>
<feature type="region of interest" description="Disordered" evidence="4">
    <location>
        <begin position="1"/>
        <end position="34"/>
    </location>
</feature>
<evidence type="ECO:0000313" key="5">
    <source>
        <dbReference type="EMBL" id="POY70813.1"/>
    </source>
</evidence>
<evidence type="ECO:0008006" key="7">
    <source>
        <dbReference type="Google" id="ProtNLM"/>
    </source>
</evidence>
<dbReference type="CDD" id="cd02440">
    <property type="entry name" value="AdoMet_MTases"/>
    <property type="match status" value="1"/>
</dbReference>
<comment type="similarity">
    <text evidence="1">Belongs to the methyltransferase superfamily. METL family.</text>
</comment>
<evidence type="ECO:0000256" key="1">
    <source>
        <dbReference type="ARBA" id="ARBA00009725"/>
    </source>
</evidence>
<dbReference type="GO" id="GO:0032259">
    <property type="term" value="P:methylation"/>
    <property type="evidence" value="ECO:0007669"/>
    <property type="project" value="UniProtKB-KW"/>
</dbReference>
<proteinExistence type="inferred from homology"/>
<comment type="caution">
    <text evidence="5">The sequence shown here is derived from an EMBL/GenBank/DDBJ whole genome shotgun (WGS) entry which is preliminary data.</text>
</comment>
<dbReference type="SUPFAM" id="SSF53335">
    <property type="entry name" value="S-adenosyl-L-methionine-dependent methyltransferases"/>
    <property type="match status" value="1"/>
</dbReference>
<dbReference type="AlphaFoldDB" id="A0A2S5B1Z9"/>
<dbReference type="GO" id="GO:0008757">
    <property type="term" value="F:S-adenosylmethionine-dependent methyltransferase activity"/>
    <property type="evidence" value="ECO:0007669"/>
    <property type="project" value="UniProtKB-ARBA"/>
</dbReference>
<evidence type="ECO:0000256" key="3">
    <source>
        <dbReference type="ARBA" id="ARBA00022679"/>
    </source>
</evidence>
<dbReference type="STRING" id="741276.A0A2S5B1Z9"/>
<dbReference type="PANTHER" id="PTHR22809:SF5">
    <property type="entry name" value="TRNA N(3)-METHYLCYTIDINE METHYLTRANSFERASE METTL6"/>
    <property type="match status" value="1"/>
</dbReference>
<keyword evidence="6" id="KW-1185">Reference proteome</keyword>
<protein>
    <recommendedName>
        <fullName evidence="7">Methyltransferase-like protein</fullName>
    </recommendedName>
</protein>
<evidence type="ECO:0000256" key="2">
    <source>
        <dbReference type="ARBA" id="ARBA00022603"/>
    </source>
</evidence>
<dbReference type="GO" id="GO:0008173">
    <property type="term" value="F:RNA methyltransferase activity"/>
    <property type="evidence" value="ECO:0007669"/>
    <property type="project" value="UniProtKB-ARBA"/>
</dbReference>
<dbReference type="InterPro" id="IPR026113">
    <property type="entry name" value="METTL2/6/8-like"/>
</dbReference>
<feature type="region of interest" description="Disordered" evidence="4">
    <location>
        <begin position="299"/>
        <end position="332"/>
    </location>
</feature>